<keyword evidence="4" id="KW-0720">Serine protease</keyword>
<feature type="region of interest" description="Disordered" evidence="5">
    <location>
        <begin position="340"/>
        <end position="359"/>
    </location>
</feature>
<dbReference type="InterPro" id="IPR036034">
    <property type="entry name" value="PDZ_sf"/>
</dbReference>
<evidence type="ECO:0000256" key="3">
    <source>
        <dbReference type="ARBA" id="ARBA00022801"/>
    </source>
</evidence>
<evidence type="ECO:0000313" key="7">
    <source>
        <dbReference type="EMBL" id="GIQ63940.1"/>
    </source>
</evidence>
<keyword evidence="3" id="KW-0378">Hydrolase</keyword>
<dbReference type="GO" id="GO:0006508">
    <property type="term" value="P:proteolysis"/>
    <property type="evidence" value="ECO:0007669"/>
    <property type="project" value="UniProtKB-KW"/>
</dbReference>
<dbReference type="SUPFAM" id="SSF50156">
    <property type="entry name" value="PDZ domain-like"/>
    <property type="match status" value="1"/>
</dbReference>
<dbReference type="PANTHER" id="PTHR22939:SF129">
    <property type="entry name" value="SERINE PROTEASE HTRA2, MITOCHONDRIAL"/>
    <property type="match status" value="1"/>
</dbReference>
<name>A0ABQ4N6W1_9BACL</name>
<evidence type="ECO:0000256" key="4">
    <source>
        <dbReference type="ARBA" id="ARBA00022825"/>
    </source>
</evidence>
<dbReference type="EMBL" id="BOVJ01000075">
    <property type="protein sequence ID" value="GIQ63940.1"/>
    <property type="molecule type" value="Genomic_DNA"/>
</dbReference>
<dbReference type="Gene3D" id="2.30.42.10">
    <property type="match status" value="1"/>
</dbReference>
<evidence type="ECO:0000256" key="2">
    <source>
        <dbReference type="ARBA" id="ARBA00022670"/>
    </source>
</evidence>
<dbReference type="InterPro" id="IPR009003">
    <property type="entry name" value="Peptidase_S1_PA"/>
</dbReference>
<dbReference type="Proteomes" id="UP000680304">
    <property type="component" value="Unassembled WGS sequence"/>
</dbReference>
<dbReference type="PRINTS" id="PR00834">
    <property type="entry name" value="PROTEASES2C"/>
</dbReference>
<dbReference type="Pfam" id="PF13180">
    <property type="entry name" value="PDZ_2"/>
    <property type="match status" value="1"/>
</dbReference>
<sequence length="445" mass="48444">MMGLFDDNFYSTKVTRRARKEKMREMPFRFGRTGNWSSLRIAAVSSLASAIVAVLLFTLVTGAGFGSNRSNGNHAMPVAATSGLSNDPLERTIQASAKVRPAVVSIINEQSVSGQLGLDEETDNPDDNPLEEAGVGSGVIYAKAKGKALVITNYHVVANADKVKAVLLSGETREAKVVGKDQISDLAVLEIDGKGIDTVAEIGDSSKLRQAEWVIAIGNPLGLGDSISMGIVSKTRRTIPVSLNQDGVYDWEMEVIQIDASINQGNSGGPLIDLNGRVVGINSMKIADFGVEGVGFAIPINDVMPIVEKLREQGKIARPYLGIYSIDLEQHRKQQKWLIEGEEETDEEAEVEESDDLDEETIRVPDDVSEGIIVLEAVGPAKKAGLKFSDLIVKLDKQDVGSTLELRKYLYSEKKIGDSVEVTFYRNGEKMTTKLKLEERTDEEE</sequence>
<dbReference type="InterPro" id="IPR001478">
    <property type="entry name" value="PDZ"/>
</dbReference>
<evidence type="ECO:0000259" key="6">
    <source>
        <dbReference type="Pfam" id="PF13180"/>
    </source>
</evidence>
<feature type="domain" description="PDZ" evidence="6">
    <location>
        <begin position="375"/>
        <end position="437"/>
    </location>
</feature>
<evidence type="ECO:0000256" key="5">
    <source>
        <dbReference type="SAM" id="MobiDB-lite"/>
    </source>
</evidence>
<keyword evidence="2 7" id="KW-0645">Protease</keyword>
<dbReference type="Pfam" id="PF13365">
    <property type="entry name" value="Trypsin_2"/>
    <property type="match status" value="1"/>
</dbReference>
<accession>A0ABQ4N6W1</accession>
<dbReference type="PANTHER" id="PTHR22939">
    <property type="entry name" value="SERINE PROTEASE FAMILY S1C HTRA-RELATED"/>
    <property type="match status" value="1"/>
</dbReference>
<comment type="similarity">
    <text evidence="1">Belongs to the peptidase S1C family.</text>
</comment>
<dbReference type="SUPFAM" id="SSF50494">
    <property type="entry name" value="Trypsin-like serine proteases"/>
    <property type="match status" value="1"/>
</dbReference>
<evidence type="ECO:0000313" key="8">
    <source>
        <dbReference type="Proteomes" id="UP000680304"/>
    </source>
</evidence>
<proteinExistence type="inferred from homology"/>
<dbReference type="GO" id="GO:0008233">
    <property type="term" value="F:peptidase activity"/>
    <property type="evidence" value="ECO:0007669"/>
    <property type="project" value="UniProtKB-KW"/>
</dbReference>
<comment type="caution">
    <text evidence="7">The sequence shown here is derived from an EMBL/GenBank/DDBJ whole genome shotgun (WGS) entry which is preliminary data.</text>
</comment>
<dbReference type="Gene3D" id="2.40.10.10">
    <property type="entry name" value="Trypsin-like serine proteases"/>
    <property type="match status" value="2"/>
</dbReference>
<evidence type="ECO:0000256" key="1">
    <source>
        <dbReference type="ARBA" id="ARBA00010541"/>
    </source>
</evidence>
<dbReference type="InterPro" id="IPR043504">
    <property type="entry name" value="Peptidase_S1_PA_chymotrypsin"/>
</dbReference>
<keyword evidence="8" id="KW-1185">Reference proteome</keyword>
<gene>
    <name evidence="7" type="ORF">PACILC2_25080</name>
</gene>
<dbReference type="InterPro" id="IPR001940">
    <property type="entry name" value="Peptidase_S1C"/>
</dbReference>
<organism evidence="7 8">
    <name type="scientific">Paenibacillus cisolokensis</name>
    <dbReference type="NCBI Taxonomy" id="1658519"/>
    <lineage>
        <taxon>Bacteria</taxon>
        <taxon>Bacillati</taxon>
        <taxon>Bacillota</taxon>
        <taxon>Bacilli</taxon>
        <taxon>Bacillales</taxon>
        <taxon>Paenibacillaceae</taxon>
        <taxon>Paenibacillus</taxon>
    </lineage>
</organism>
<reference evidence="7 8" key="1">
    <citation type="submission" date="2021-04" db="EMBL/GenBank/DDBJ databases">
        <title>Draft genome sequence of Paenibacillus cisolokensis, LC2-13A.</title>
        <authorList>
            <person name="Uke A."/>
            <person name="Chhe C."/>
            <person name="Baramee S."/>
            <person name="Kosugi A."/>
        </authorList>
    </citation>
    <scope>NUCLEOTIDE SEQUENCE [LARGE SCALE GENOMIC DNA]</scope>
    <source>
        <strain evidence="7 8">LC2-13A</strain>
    </source>
</reference>
<protein>
    <submittedName>
        <fullName evidence="7">Serine protease</fullName>
    </submittedName>
</protein>